<dbReference type="CDD" id="cd07721">
    <property type="entry name" value="yflN-like_MBL-fold"/>
    <property type="match status" value="1"/>
</dbReference>
<keyword evidence="6" id="KW-1185">Reference proteome</keyword>
<comment type="function">
    <text evidence="2">Counteracts the endogenous Pycsar antiviral defense system. Phosphodiesterase that enables metal-dependent hydrolysis of host cyclic nucleotide Pycsar defense signals such as cCMP and cUMP.</text>
</comment>
<dbReference type="AlphaFoldDB" id="A0A7Z2VHV8"/>
<dbReference type="Gene3D" id="3.60.15.10">
    <property type="entry name" value="Ribonuclease Z/Hydroxyacylglutathione hydrolase-like"/>
    <property type="match status" value="1"/>
</dbReference>
<evidence type="ECO:0000256" key="3">
    <source>
        <dbReference type="ARBA" id="ARBA00048505"/>
    </source>
</evidence>
<dbReference type="SUPFAM" id="SSF56281">
    <property type="entry name" value="Metallo-hydrolase/oxidoreductase"/>
    <property type="match status" value="1"/>
</dbReference>
<dbReference type="InterPro" id="IPR050855">
    <property type="entry name" value="NDM-1-like"/>
</dbReference>
<dbReference type="GO" id="GO:0016787">
    <property type="term" value="F:hydrolase activity"/>
    <property type="evidence" value="ECO:0007669"/>
    <property type="project" value="UniProtKB-KW"/>
</dbReference>
<comment type="catalytic activity">
    <reaction evidence="1">
        <text>3',5'-cyclic CMP + H2O = CMP + H(+)</text>
        <dbReference type="Rhea" id="RHEA:72675"/>
        <dbReference type="ChEBI" id="CHEBI:15377"/>
        <dbReference type="ChEBI" id="CHEBI:15378"/>
        <dbReference type="ChEBI" id="CHEBI:58003"/>
        <dbReference type="ChEBI" id="CHEBI:60377"/>
    </reaction>
    <physiologicalReaction direction="left-to-right" evidence="1">
        <dbReference type="Rhea" id="RHEA:72676"/>
    </physiologicalReaction>
</comment>
<proteinExistence type="predicted"/>
<evidence type="ECO:0000256" key="1">
    <source>
        <dbReference type="ARBA" id="ARBA00034221"/>
    </source>
</evidence>
<dbReference type="KEGG" id="cheb:HH215_10150"/>
<evidence type="ECO:0000256" key="2">
    <source>
        <dbReference type="ARBA" id="ARBA00034301"/>
    </source>
</evidence>
<dbReference type="Pfam" id="PF00753">
    <property type="entry name" value="Lactamase_B"/>
    <property type="match status" value="1"/>
</dbReference>
<gene>
    <name evidence="5" type="ORF">HH215_10150</name>
</gene>
<keyword evidence="5" id="KW-0378">Hydrolase</keyword>
<dbReference type="InterPro" id="IPR036866">
    <property type="entry name" value="RibonucZ/Hydroxyglut_hydro"/>
</dbReference>
<comment type="catalytic activity">
    <reaction evidence="3">
        <text>3',5'-cyclic UMP + H2O = UMP + H(+)</text>
        <dbReference type="Rhea" id="RHEA:70575"/>
        <dbReference type="ChEBI" id="CHEBI:15377"/>
        <dbReference type="ChEBI" id="CHEBI:15378"/>
        <dbReference type="ChEBI" id="CHEBI:57865"/>
        <dbReference type="ChEBI" id="CHEBI:184387"/>
    </reaction>
    <physiologicalReaction direction="left-to-right" evidence="3">
        <dbReference type="Rhea" id="RHEA:70576"/>
    </physiologicalReaction>
</comment>
<dbReference type="PANTHER" id="PTHR42951:SF15">
    <property type="entry name" value="METALLO-BETA-LACTAMASE SUPERFAMILY PROTEIN"/>
    <property type="match status" value="1"/>
</dbReference>
<organism evidence="5 6">
    <name type="scientific">Cohnella herbarum</name>
    <dbReference type="NCBI Taxonomy" id="2728023"/>
    <lineage>
        <taxon>Bacteria</taxon>
        <taxon>Bacillati</taxon>
        <taxon>Bacillota</taxon>
        <taxon>Bacilli</taxon>
        <taxon>Bacillales</taxon>
        <taxon>Paenibacillaceae</taxon>
        <taxon>Cohnella</taxon>
    </lineage>
</organism>
<protein>
    <submittedName>
        <fullName evidence="5">MBL fold metallo-hydrolase</fullName>
    </submittedName>
</protein>
<feature type="domain" description="Metallo-beta-lactamase" evidence="4">
    <location>
        <begin position="22"/>
        <end position="227"/>
    </location>
</feature>
<evidence type="ECO:0000313" key="6">
    <source>
        <dbReference type="Proteomes" id="UP000502248"/>
    </source>
</evidence>
<dbReference type="RefSeq" id="WP_169279798.1">
    <property type="nucleotide sequence ID" value="NZ_CP051680.1"/>
</dbReference>
<evidence type="ECO:0000259" key="4">
    <source>
        <dbReference type="SMART" id="SM00849"/>
    </source>
</evidence>
<reference evidence="5 6" key="1">
    <citation type="submission" date="2020-04" db="EMBL/GenBank/DDBJ databases">
        <title>Genome sequencing of novel species.</title>
        <authorList>
            <person name="Heo J."/>
            <person name="Kim S.-J."/>
            <person name="Kim J.-S."/>
            <person name="Hong S.-B."/>
            <person name="Kwon S.-W."/>
        </authorList>
    </citation>
    <scope>NUCLEOTIDE SEQUENCE [LARGE SCALE GENOMIC DNA]</scope>
    <source>
        <strain evidence="5 6">MFER-1</strain>
    </source>
</reference>
<sequence length="246" mass="27341">MRIPDNVKMIEIPYEVFGTRSSLNPMLLWDDQNVVLIDTGMATNVAQIREGFKDAGFSFDNLTAIILTHQDLDHVGGLAEILKECGEHTKLYAHELDKPYIEGRLPLIKTSPQAMSGLLSSLPEEKRQEILKSMEYTPIAQVDHTVDDQERLPYCGGITVIHTPGHTAGHISLYLEQSKLLIAADALTCKDGMLRGPVPQTTLDMNAANRSIEKLLDYDIEAVICYHGGMSGVDVRDQLEKLVNQQ</sequence>
<accession>A0A7Z2VHV8</accession>
<evidence type="ECO:0000313" key="5">
    <source>
        <dbReference type="EMBL" id="QJD83508.1"/>
    </source>
</evidence>
<dbReference type="InterPro" id="IPR001279">
    <property type="entry name" value="Metallo-B-lactamas"/>
</dbReference>
<dbReference type="SMART" id="SM00849">
    <property type="entry name" value="Lactamase_B"/>
    <property type="match status" value="1"/>
</dbReference>
<name>A0A7Z2VHV8_9BACL</name>
<dbReference type="Proteomes" id="UP000502248">
    <property type="component" value="Chromosome"/>
</dbReference>
<dbReference type="PANTHER" id="PTHR42951">
    <property type="entry name" value="METALLO-BETA-LACTAMASE DOMAIN-CONTAINING"/>
    <property type="match status" value="1"/>
</dbReference>
<dbReference type="EMBL" id="CP051680">
    <property type="protein sequence ID" value="QJD83508.1"/>
    <property type="molecule type" value="Genomic_DNA"/>
</dbReference>